<evidence type="ECO:0000313" key="4">
    <source>
        <dbReference type="EMBL" id="CAD8574199.1"/>
    </source>
</evidence>
<accession>A0A7S0KAX8</accession>
<keyword evidence="3" id="KW-1133">Transmembrane helix</keyword>
<feature type="region of interest" description="Disordered" evidence="2">
    <location>
        <begin position="226"/>
        <end position="266"/>
    </location>
</feature>
<feature type="coiled-coil region" evidence="1">
    <location>
        <begin position="105"/>
        <end position="150"/>
    </location>
</feature>
<organism evidence="4">
    <name type="scientific">Leptocylindrus aporus</name>
    <dbReference type="NCBI Taxonomy" id="1398097"/>
    <lineage>
        <taxon>Eukaryota</taxon>
        <taxon>Sar</taxon>
        <taxon>Stramenopiles</taxon>
        <taxon>Ochrophyta</taxon>
        <taxon>Bacillariophyta</taxon>
        <taxon>Coscinodiscophyceae</taxon>
        <taxon>Chaetocerotophycidae</taxon>
        <taxon>Leptocylindrales</taxon>
        <taxon>Leptocylindraceae</taxon>
        <taxon>Leptocylindrus</taxon>
    </lineage>
</organism>
<name>A0A7S0KAX8_9STRA</name>
<feature type="compositionally biased region" description="Acidic residues" evidence="2">
    <location>
        <begin position="249"/>
        <end position="258"/>
    </location>
</feature>
<feature type="transmembrane region" description="Helical" evidence="3">
    <location>
        <begin position="48"/>
        <end position="65"/>
    </location>
</feature>
<gene>
    <name evidence="4" type="ORF">LDAN0322_LOCUS343</name>
</gene>
<evidence type="ECO:0000256" key="1">
    <source>
        <dbReference type="SAM" id="Coils"/>
    </source>
</evidence>
<dbReference type="EMBL" id="HBEU01000502">
    <property type="protein sequence ID" value="CAD8574199.1"/>
    <property type="molecule type" value="Transcribed_RNA"/>
</dbReference>
<evidence type="ECO:0000256" key="2">
    <source>
        <dbReference type="SAM" id="MobiDB-lite"/>
    </source>
</evidence>
<keyword evidence="3" id="KW-0812">Transmembrane</keyword>
<protein>
    <submittedName>
        <fullName evidence="4">Uncharacterized protein</fullName>
    </submittedName>
</protein>
<keyword evidence="3" id="KW-0472">Membrane</keyword>
<reference evidence="4" key="1">
    <citation type="submission" date="2021-01" db="EMBL/GenBank/DDBJ databases">
        <authorList>
            <person name="Corre E."/>
            <person name="Pelletier E."/>
            <person name="Niang G."/>
            <person name="Scheremetjew M."/>
            <person name="Finn R."/>
            <person name="Kale V."/>
            <person name="Holt S."/>
            <person name="Cochrane G."/>
            <person name="Meng A."/>
            <person name="Brown T."/>
            <person name="Cohen L."/>
        </authorList>
    </citation>
    <scope>NUCLEOTIDE SEQUENCE</scope>
    <source>
        <strain evidence="4">B651</strain>
    </source>
</reference>
<proteinExistence type="predicted"/>
<keyword evidence="1" id="KW-0175">Coiled coil</keyword>
<evidence type="ECO:0000256" key="3">
    <source>
        <dbReference type="SAM" id="Phobius"/>
    </source>
</evidence>
<dbReference type="AlphaFoldDB" id="A0A7S0KAX8"/>
<sequence length="266" mass="29476">MSDIESGILSQTSEPQEKPTMYFKAMLGVLSTFCVIINIICMAVATDYIMYVVAIITCFVISLAMKDYNEYIERKAVAATAERLDKGTKQAEEGVNAMGDAINEINETADKIKELEGILQTMSEQQGHSIENLEKQVKANEEILKDMKSNLKNIVIQTILTIIIRNDTDGDFKIDPEELGPMVDDLSNATEEMDGVTFFPERFKSAIANTNGEIADVMKIIKSVGKDGGEDPIFTFSDDAAPRDKEGEETKEDPEEYDPFSSLIAN</sequence>
<feature type="transmembrane region" description="Helical" evidence="3">
    <location>
        <begin position="21"/>
        <end position="42"/>
    </location>
</feature>